<keyword evidence="3" id="KW-0378">Hydrolase</keyword>
<dbReference type="InterPro" id="IPR038765">
    <property type="entry name" value="Papain-like_cys_pep_sf"/>
</dbReference>
<protein>
    <submittedName>
        <fullName evidence="6">Ubiquitin-like protease family profile domain-containing protein</fullName>
    </submittedName>
</protein>
<evidence type="ECO:0000256" key="2">
    <source>
        <dbReference type="ARBA" id="ARBA00022670"/>
    </source>
</evidence>
<dbReference type="Pfam" id="PF02902">
    <property type="entry name" value="Peptidase_C48"/>
    <property type="match status" value="1"/>
</dbReference>
<organism evidence="5 6">
    <name type="scientific">Ditylenchus dipsaci</name>
    <dbReference type="NCBI Taxonomy" id="166011"/>
    <lineage>
        <taxon>Eukaryota</taxon>
        <taxon>Metazoa</taxon>
        <taxon>Ecdysozoa</taxon>
        <taxon>Nematoda</taxon>
        <taxon>Chromadorea</taxon>
        <taxon>Rhabditida</taxon>
        <taxon>Tylenchina</taxon>
        <taxon>Tylenchomorpha</taxon>
        <taxon>Sphaerularioidea</taxon>
        <taxon>Anguinidae</taxon>
        <taxon>Anguininae</taxon>
        <taxon>Ditylenchus</taxon>
    </lineage>
</organism>
<evidence type="ECO:0000256" key="3">
    <source>
        <dbReference type="ARBA" id="ARBA00022801"/>
    </source>
</evidence>
<sequence>MISDEDFLTEFAKGRGYATVDSYNWLCFCPKDIPKQKNYFDCGVFVCKFSECVSRKRKTDFAQAHMTAIRNKIVEEIKYGKLMQKLWMSTVFDVHTYFLDVS</sequence>
<dbReference type="GO" id="GO:0008234">
    <property type="term" value="F:cysteine-type peptidase activity"/>
    <property type="evidence" value="ECO:0007669"/>
    <property type="project" value="InterPro"/>
</dbReference>
<dbReference type="AlphaFoldDB" id="A0A915DWX9"/>
<keyword evidence="5" id="KW-1185">Reference proteome</keyword>
<dbReference type="Gene3D" id="3.40.395.10">
    <property type="entry name" value="Adenoviral Proteinase, Chain A"/>
    <property type="match status" value="1"/>
</dbReference>
<evidence type="ECO:0000313" key="5">
    <source>
        <dbReference type="Proteomes" id="UP000887574"/>
    </source>
</evidence>
<evidence type="ECO:0000313" key="6">
    <source>
        <dbReference type="WBParaSite" id="jg24545"/>
    </source>
</evidence>
<dbReference type="SUPFAM" id="SSF54001">
    <property type="entry name" value="Cysteine proteinases"/>
    <property type="match status" value="1"/>
</dbReference>
<evidence type="ECO:0000259" key="4">
    <source>
        <dbReference type="Pfam" id="PF02902"/>
    </source>
</evidence>
<feature type="domain" description="Ubiquitin-like protease family profile" evidence="4">
    <location>
        <begin position="21"/>
        <end position="77"/>
    </location>
</feature>
<keyword evidence="2" id="KW-0645">Protease</keyword>
<accession>A0A915DWX9</accession>
<reference evidence="6" key="1">
    <citation type="submission" date="2022-11" db="UniProtKB">
        <authorList>
            <consortium name="WormBaseParasite"/>
        </authorList>
    </citation>
    <scope>IDENTIFICATION</scope>
</reference>
<name>A0A915DWX9_9BILA</name>
<dbReference type="WBParaSite" id="jg24545">
    <property type="protein sequence ID" value="jg24545"/>
    <property type="gene ID" value="jg24545"/>
</dbReference>
<evidence type="ECO:0000256" key="1">
    <source>
        <dbReference type="ARBA" id="ARBA00005234"/>
    </source>
</evidence>
<dbReference type="GO" id="GO:0006508">
    <property type="term" value="P:proteolysis"/>
    <property type="evidence" value="ECO:0007669"/>
    <property type="project" value="UniProtKB-KW"/>
</dbReference>
<dbReference type="InterPro" id="IPR003653">
    <property type="entry name" value="Peptidase_C48_C"/>
</dbReference>
<comment type="similarity">
    <text evidence="1">Belongs to the peptidase C48 family.</text>
</comment>
<proteinExistence type="inferred from homology"/>
<dbReference type="Proteomes" id="UP000887574">
    <property type="component" value="Unplaced"/>
</dbReference>